<dbReference type="Pfam" id="PF07729">
    <property type="entry name" value="FCD"/>
    <property type="match status" value="1"/>
</dbReference>
<evidence type="ECO:0000256" key="1">
    <source>
        <dbReference type="ARBA" id="ARBA00023015"/>
    </source>
</evidence>
<dbReference type="InterPro" id="IPR000524">
    <property type="entry name" value="Tscrpt_reg_HTH_GntR"/>
</dbReference>
<dbReference type="CDD" id="cd07377">
    <property type="entry name" value="WHTH_GntR"/>
    <property type="match status" value="1"/>
</dbReference>
<evidence type="ECO:0000313" key="6">
    <source>
        <dbReference type="Proteomes" id="UP001163127"/>
    </source>
</evidence>
<dbReference type="PANTHER" id="PTHR43537">
    <property type="entry name" value="TRANSCRIPTIONAL REGULATOR, GNTR FAMILY"/>
    <property type="match status" value="1"/>
</dbReference>
<keyword evidence="1" id="KW-0805">Transcription regulation</keyword>
<evidence type="ECO:0000313" key="5">
    <source>
        <dbReference type="EMBL" id="WAL42671.1"/>
    </source>
</evidence>
<dbReference type="InterPro" id="IPR008920">
    <property type="entry name" value="TF_FadR/GntR_C"/>
</dbReference>
<dbReference type="Pfam" id="PF00392">
    <property type="entry name" value="GntR"/>
    <property type="match status" value="1"/>
</dbReference>
<dbReference type="Gene3D" id="1.20.120.530">
    <property type="entry name" value="GntR ligand-binding domain-like"/>
    <property type="match status" value="1"/>
</dbReference>
<dbReference type="InterPro" id="IPR036390">
    <property type="entry name" value="WH_DNA-bd_sf"/>
</dbReference>
<dbReference type="SUPFAM" id="SSF48008">
    <property type="entry name" value="GntR ligand-binding domain-like"/>
    <property type="match status" value="1"/>
</dbReference>
<dbReference type="EMBL" id="CP113787">
    <property type="protein sequence ID" value="WAL42671.1"/>
    <property type="molecule type" value="Genomic_DNA"/>
</dbReference>
<dbReference type="PROSITE" id="PS50949">
    <property type="entry name" value="HTH_GNTR"/>
    <property type="match status" value="1"/>
</dbReference>
<evidence type="ECO:0000256" key="3">
    <source>
        <dbReference type="ARBA" id="ARBA00023163"/>
    </source>
</evidence>
<gene>
    <name evidence="5" type="ORF">OFA60_11610</name>
</gene>
<evidence type="ECO:0000259" key="4">
    <source>
        <dbReference type="PROSITE" id="PS50949"/>
    </source>
</evidence>
<dbReference type="PRINTS" id="PR00035">
    <property type="entry name" value="HTHGNTR"/>
</dbReference>
<evidence type="ECO:0000256" key="2">
    <source>
        <dbReference type="ARBA" id="ARBA00023125"/>
    </source>
</evidence>
<dbReference type="AlphaFoldDB" id="A0AA47FG68"/>
<dbReference type="GO" id="GO:0003677">
    <property type="term" value="F:DNA binding"/>
    <property type="evidence" value="ECO:0007669"/>
    <property type="project" value="UniProtKB-KW"/>
</dbReference>
<proteinExistence type="predicted"/>
<reference evidence="5" key="1">
    <citation type="submission" date="2022-11" db="EMBL/GenBank/DDBJ databases">
        <title>Dental biofilm bacteria. Genome sequencing and assembly.</title>
        <authorList>
            <person name="Robertsson C."/>
        </authorList>
    </citation>
    <scope>NUCLEOTIDE SEQUENCE</scope>
    <source>
        <strain evidence="5">CW</strain>
    </source>
</reference>
<accession>A0AA47FG68</accession>
<sequence length="248" mass="27525">MSITLNAGKAAIPHSAYSTLVTSPTTQAETTMTAIKDFILRTGLQTGDALPTESQLCTDLGVSRSSVREAVRTLVALDIVEVRHGHGMFVGKVSMRPMVESLLFRGLLNPGDDHRGLRDIVEVRITLDNALTEPVTQAWKNRQDPELDTLVEEIEEIASKRELFTDQDRRFHMRLLEPLDNHLFLHLTEAFWAVHTLTVPLLDGPRPEDMLSAAKTHRSMLQAARAGDAQAYRQATAQHYAPLLAALT</sequence>
<dbReference type="SMART" id="SM00895">
    <property type="entry name" value="FCD"/>
    <property type="match status" value="1"/>
</dbReference>
<dbReference type="PANTHER" id="PTHR43537:SF5">
    <property type="entry name" value="UXU OPERON TRANSCRIPTIONAL REGULATOR"/>
    <property type="match status" value="1"/>
</dbReference>
<dbReference type="SMART" id="SM00345">
    <property type="entry name" value="HTH_GNTR"/>
    <property type="match status" value="1"/>
</dbReference>
<dbReference type="RefSeq" id="WP_101560218.1">
    <property type="nucleotide sequence ID" value="NZ_CP113787.1"/>
</dbReference>
<keyword evidence="3" id="KW-0804">Transcription</keyword>
<dbReference type="GO" id="GO:0003700">
    <property type="term" value="F:DNA-binding transcription factor activity"/>
    <property type="evidence" value="ECO:0007669"/>
    <property type="project" value="InterPro"/>
</dbReference>
<dbReference type="Gene3D" id="1.10.10.10">
    <property type="entry name" value="Winged helix-like DNA-binding domain superfamily/Winged helix DNA-binding domain"/>
    <property type="match status" value="1"/>
</dbReference>
<dbReference type="InterPro" id="IPR011711">
    <property type="entry name" value="GntR_C"/>
</dbReference>
<feature type="domain" description="HTH gntR-type" evidence="4">
    <location>
        <begin position="25"/>
        <end position="93"/>
    </location>
</feature>
<name>A0AA47FG68_ACTNA</name>
<dbReference type="InterPro" id="IPR036388">
    <property type="entry name" value="WH-like_DNA-bd_sf"/>
</dbReference>
<organism evidence="5 6">
    <name type="scientific">Actinomyces naeslundii</name>
    <dbReference type="NCBI Taxonomy" id="1655"/>
    <lineage>
        <taxon>Bacteria</taxon>
        <taxon>Bacillati</taxon>
        <taxon>Actinomycetota</taxon>
        <taxon>Actinomycetes</taxon>
        <taxon>Actinomycetales</taxon>
        <taxon>Actinomycetaceae</taxon>
        <taxon>Actinomyces</taxon>
    </lineage>
</organism>
<keyword evidence="2" id="KW-0238">DNA-binding</keyword>
<protein>
    <submittedName>
        <fullName evidence="5">GntR family transcriptional regulator</fullName>
    </submittedName>
</protein>
<dbReference type="Proteomes" id="UP001163127">
    <property type="component" value="Chromosome"/>
</dbReference>
<dbReference type="SUPFAM" id="SSF46785">
    <property type="entry name" value="Winged helix' DNA-binding domain"/>
    <property type="match status" value="1"/>
</dbReference>